<keyword evidence="2" id="KW-0812">Transmembrane</keyword>
<dbReference type="Proteomes" id="UP000807353">
    <property type="component" value="Unassembled WGS sequence"/>
</dbReference>
<evidence type="ECO:0000256" key="1">
    <source>
        <dbReference type="SAM" id="MobiDB-lite"/>
    </source>
</evidence>
<evidence type="ECO:0000313" key="4">
    <source>
        <dbReference type="EMBL" id="KAF9464472.1"/>
    </source>
</evidence>
<dbReference type="EMBL" id="MU150254">
    <property type="protein sequence ID" value="KAF9464472.1"/>
    <property type="molecule type" value="Genomic_DNA"/>
</dbReference>
<feature type="transmembrane region" description="Helical" evidence="2">
    <location>
        <begin position="112"/>
        <end position="136"/>
    </location>
</feature>
<comment type="caution">
    <text evidence="4">The sequence shown here is derived from an EMBL/GenBank/DDBJ whole genome shotgun (WGS) entry which is preliminary data.</text>
</comment>
<feature type="transmembrane region" description="Helical" evidence="2">
    <location>
        <begin position="51"/>
        <end position="66"/>
    </location>
</feature>
<dbReference type="PANTHER" id="PTHR40465:SF1">
    <property type="entry name" value="DUF6534 DOMAIN-CONTAINING PROTEIN"/>
    <property type="match status" value="1"/>
</dbReference>
<feature type="transmembrane region" description="Helical" evidence="2">
    <location>
        <begin position="199"/>
        <end position="223"/>
    </location>
</feature>
<feature type="region of interest" description="Disordered" evidence="1">
    <location>
        <begin position="282"/>
        <end position="304"/>
    </location>
</feature>
<gene>
    <name evidence="4" type="ORF">BDZ94DRAFT_496392</name>
</gene>
<accession>A0A9P5Y990</accession>
<keyword evidence="5" id="KW-1185">Reference proteome</keyword>
<feature type="transmembrane region" description="Helical" evidence="2">
    <location>
        <begin position="86"/>
        <end position="105"/>
    </location>
</feature>
<feature type="transmembrane region" description="Helical" evidence="2">
    <location>
        <begin position="235"/>
        <end position="255"/>
    </location>
</feature>
<sequence length="304" mass="33825">MDGTLSGEPVVEIPGAILLGAILQSFLLGVVMVQVIVYWANYQDDSRRKHIFIFAVVIISILQTVLEGYKSWRTIVHQKLWSTSAIQWGDLFLNGLLSSMCECFFIRRCWKVLYSLSTLSCTIAIANLYLAVAMGIALHTFGSGVTEASLYSSKHILVSTVVAFSFWIFGSFVLDVIVTSILVITLWRSKTGLRDLDQVVTYIIVITLESAALPAICMLVAVGLYHASPHLKDHLILFFLLLTGKLYVVGMLRTLNSRVKLRQRMKSYDRGRTSVGAFQWDRAGSSEMPGDQGTHDLSHSIQLA</sequence>
<dbReference type="AlphaFoldDB" id="A0A9P5Y990"/>
<reference evidence="4" key="1">
    <citation type="submission" date="2020-11" db="EMBL/GenBank/DDBJ databases">
        <authorList>
            <consortium name="DOE Joint Genome Institute"/>
            <person name="Ahrendt S."/>
            <person name="Riley R."/>
            <person name="Andreopoulos W."/>
            <person name="Labutti K."/>
            <person name="Pangilinan J."/>
            <person name="Ruiz-Duenas F.J."/>
            <person name="Barrasa J.M."/>
            <person name="Sanchez-Garcia M."/>
            <person name="Camarero S."/>
            <person name="Miyauchi S."/>
            <person name="Serrano A."/>
            <person name="Linde D."/>
            <person name="Babiker R."/>
            <person name="Drula E."/>
            <person name="Ayuso-Fernandez I."/>
            <person name="Pacheco R."/>
            <person name="Padilla G."/>
            <person name="Ferreira P."/>
            <person name="Barriuso J."/>
            <person name="Kellner H."/>
            <person name="Castanera R."/>
            <person name="Alfaro M."/>
            <person name="Ramirez L."/>
            <person name="Pisabarro A.G."/>
            <person name="Kuo A."/>
            <person name="Tritt A."/>
            <person name="Lipzen A."/>
            <person name="He G."/>
            <person name="Yan M."/>
            <person name="Ng V."/>
            <person name="Cullen D."/>
            <person name="Martin F."/>
            <person name="Rosso M.-N."/>
            <person name="Henrissat B."/>
            <person name="Hibbett D."/>
            <person name="Martinez A.T."/>
            <person name="Grigoriev I.V."/>
        </authorList>
    </citation>
    <scope>NUCLEOTIDE SEQUENCE</scope>
    <source>
        <strain evidence="4">CBS 247.69</strain>
    </source>
</reference>
<keyword evidence="2" id="KW-1133">Transmembrane helix</keyword>
<dbReference type="PANTHER" id="PTHR40465">
    <property type="entry name" value="CHROMOSOME 1, WHOLE GENOME SHOTGUN SEQUENCE"/>
    <property type="match status" value="1"/>
</dbReference>
<organism evidence="4 5">
    <name type="scientific">Collybia nuda</name>
    <dbReference type="NCBI Taxonomy" id="64659"/>
    <lineage>
        <taxon>Eukaryota</taxon>
        <taxon>Fungi</taxon>
        <taxon>Dikarya</taxon>
        <taxon>Basidiomycota</taxon>
        <taxon>Agaricomycotina</taxon>
        <taxon>Agaricomycetes</taxon>
        <taxon>Agaricomycetidae</taxon>
        <taxon>Agaricales</taxon>
        <taxon>Tricholomatineae</taxon>
        <taxon>Clitocybaceae</taxon>
        <taxon>Collybia</taxon>
    </lineage>
</organism>
<name>A0A9P5Y990_9AGAR</name>
<feature type="domain" description="DUF6534" evidence="3">
    <location>
        <begin position="171"/>
        <end position="259"/>
    </location>
</feature>
<feature type="transmembrane region" description="Helical" evidence="2">
    <location>
        <begin position="156"/>
        <end position="187"/>
    </location>
</feature>
<protein>
    <recommendedName>
        <fullName evidence="3">DUF6534 domain-containing protein</fullName>
    </recommendedName>
</protein>
<dbReference type="Pfam" id="PF20152">
    <property type="entry name" value="DUF6534"/>
    <property type="match status" value="1"/>
</dbReference>
<feature type="transmembrane region" description="Helical" evidence="2">
    <location>
        <begin position="16"/>
        <end position="39"/>
    </location>
</feature>
<dbReference type="OrthoDB" id="3251949at2759"/>
<dbReference type="InterPro" id="IPR045339">
    <property type="entry name" value="DUF6534"/>
</dbReference>
<evidence type="ECO:0000259" key="3">
    <source>
        <dbReference type="Pfam" id="PF20152"/>
    </source>
</evidence>
<keyword evidence="2" id="KW-0472">Membrane</keyword>
<proteinExistence type="predicted"/>
<evidence type="ECO:0000313" key="5">
    <source>
        <dbReference type="Proteomes" id="UP000807353"/>
    </source>
</evidence>
<evidence type="ECO:0000256" key="2">
    <source>
        <dbReference type="SAM" id="Phobius"/>
    </source>
</evidence>